<organism evidence="1 2">
    <name type="scientific">Catenulispora pinistramenti</name>
    <dbReference type="NCBI Taxonomy" id="2705254"/>
    <lineage>
        <taxon>Bacteria</taxon>
        <taxon>Bacillati</taxon>
        <taxon>Actinomycetota</taxon>
        <taxon>Actinomycetes</taxon>
        <taxon>Catenulisporales</taxon>
        <taxon>Catenulisporaceae</taxon>
        <taxon>Catenulispora</taxon>
    </lineage>
</organism>
<proteinExistence type="predicted"/>
<dbReference type="EMBL" id="JAAFYZ010000137">
    <property type="protein sequence ID" value="MBS2551391.1"/>
    <property type="molecule type" value="Genomic_DNA"/>
</dbReference>
<sequence>MSIAITDLNVDIGVPGGAIQLPVEASLSPADLESWAESVAFSRLAPNTPRDVVAALSEALLTAAADSRTRSPALAFSFCPQPEHGELARIEVRGLKADAGLTVEELADYFGTALSISLEQPETTRGELPIGQAVRARHRFQGSIDEFGDGPVLQTVAYAIRTEGVDGVLLFTMTWQALFFSDELFELADKLAATLQYTRPRR</sequence>
<evidence type="ECO:0000313" key="2">
    <source>
        <dbReference type="Proteomes" id="UP000730482"/>
    </source>
</evidence>
<protein>
    <submittedName>
        <fullName evidence="1">Uncharacterized protein</fullName>
    </submittedName>
</protein>
<gene>
    <name evidence="1" type="ORF">KGQ19_31430</name>
</gene>
<dbReference type="RefSeq" id="WP_212015876.1">
    <property type="nucleotide sequence ID" value="NZ_JAAFYZ010000137.1"/>
</dbReference>
<name>A0ABS5KZ86_9ACTN</name>
<accession>A0ABS5KZ86</accession>
<dbReference type="Proteomes" id="UP000730482">
    <property type="component" value="Unassembled WGS sequence"/>
</dbReference>
<evidence type="ECO:0000313" key="1">
    <source>
        <dbReference type="EMBL" id="MBS2551391.1"/>
    </source>
</evidence>
<comment type="caution">
    <text evidence="1">The sequence shown here is derived from an EMBL/GenBank/DDBJ whole genome shotgun (WGS) entry which is preliminary data.</text>
</comment>
<reference evidence="1 2" key="1">
    <citation type="submission" date="2020-02" db="EMBL/GenBank/DDBJ databases">
        <title>Acidophilic actinobacteria isolated from forest soil.</title>
        <authorList>
            <person name="Golinska P."/>
        </authorList>
    </citation>
    <scope>NUCLEOTIDE SEQUENCE [LARGE SCALE GENOMIC DNA]</scope>
    <source>
        <strain evidence="1 2">NL8</strain>
    </source>
</reference>
<keyword evidence="2" id="KW-1185">Reference proteome</keyword>